<dbReference type="Pfam" id="PF02450">
    <property type="entry name" value="LCAT"/>
    <property type="match status" value="1"/>
</dbReference>
<proteinExistence type="predicted"/>
<dbReference type="EMBL" id="PCUC01000033">
    <property type="protein sequence ID" value="PIQ07389.1"/>
    <property type="molecule type" value="Genomic_DNA"/>
</dbReference>
<dbReference type="AlphaFoldDB" id="A0A2H0FLC5"/>
<organism evidence="1 2">
    <name type="scientific">Candidatus Nealsonbacteria bacterium CG18_big_fil_WC_8_21_14_2_50_37_10</name>
    <dbReference type="NCBI Taxonomy" id="1974717"/>
    <lineage>
        <taxon>Bacteria</taxon>
        <taxon>Candidatus Nealsoniibacteriota</taxon>
    </lineage>
</organism>
<name>A0A2H0FLC5_9BACT</name>
<evidence type="ECO:0000313" key="1">
    <source>
        <dbReference type="EMBL" id="PIQ07389.1"/>
    </source>
</evidence>
<dbReference type="GO" id="GO:0006629">
    <property type="term" value="P:lipid metabolic process"/>
    <property type="evidence" value="ECO:0007669"/>
    <property type="project" value="InterPro"/>
</dbReference>
<dbReference type="Gene3D" id="3.40.50.1820">
    <property type="entry name" value="alpha/beta hydrolase"/>
    <property type="match status" value="1"/>
</dbReference>
<comment type="caution">
    <text evidence="1">The sequence shown here is derived from an EMBL/GenBank/DDBJ whole genome shotgun (WGS) entry which is preliminary data.</text>
</comment>
<dbReference type="SUPFAM" id="SSF53474">
    <property type="entry name" value="alpha/beta-Hydrolases"/>
    <property type="match status" value="1"/>
</dbReference>
<dbReference type="PANTHER" id="PTHR11440">
    <property type="entry name" value="LECITHIN-CHOLESTEROL ACYLTRANSFERASE-RELATED"/>
    <property type="match status" value="1"/>
</dbReference>
<accession>A0A2H0FLC5</accession>
<dbReference type="InterPro" id="IPR003386">
    <property type="entry name" value="LACT/PDAT_acylTrfase"/>
</dbReference>
<dbReference type="GO" id="GO:0008374">
    <property type="term" value="F:O-acyltransferase activity"/>
    <property type="evidence" value="ECO:0007669"/>
    <property type="project" value="InterPro"/>
</dbReference>
<protein>
    <recommendedName>
        <fullName evidence="3">AB hydrolase-1 domain-containing protein</fullName>
    </recommendedName>
</protein>
<dbReference type="InterPro" id="IPR029058">
    <property type="entry name" value="AB_hydrolase_fold"/>
</dbReference>
<evidence type="ECO:0000313" key="2">
    <source>
        <dbReference type="Proteomes" id="UP000230778"/>
    </source>
</evidence>
<sequence length="211" mass="24552">MGSWEVNGKWELDPILHTYDNLWQALKNAGYEEGKTLFAFPYEWRQDNILTAHQLKQKIDEVKQISQRNKVDIVAHSMGGLVARDYAESNYYGSDIDQLVFLGVPHKGSPEAYLRWEAAEGFEDTRAMLARLFFAQEAHARGYNSLFDYIQNYVKSVEQLLPDYAYLQNSGETGFRIYDKINYPDNYPYNTFLENLNLTDKISQLFLTCPF</sequence>
<dbReference type="Proteomes" id="UP000230778">
    <property type="component" value="Unassembled WGS sequence"/>
</dbReference>
<reference evidence="1 2" key="1">
    <citation type="submission" date="2017-09" db="EMBL/GenBank/DDBJ databases">
        <title>Depth-based differentiation of microbial function through sediment-hosted aquifers and enrichment of novel symbionts in the deep terrestrial subsurface.</title>
        <authorList>
            <person name="Probst A.J."/>
            <person name="Ladd B."/>
            <person name="Jarett J.K."/>
            <person name="Geller-Mcgrath D.E."/>
            <person name="Sieber C.M."/>
            <person name="Emerson J.B."/>
            <person name="Anantharaman K."/>
            <person name="Thomas B.C."/>
            <person name="Malmstrom R."/>
            <person name="Stieglmeier M."/>
            <person name="Klingl A."/>
            <person name="Woyke T."/>
            <person name="Ryan C.M."/>
            <person name="Banfield J.F."/>
        </authorList>
    </citation>
    <scope>NUCLEOTIDE SEQUENCE [LARGE SCALE GENOMIC DNA]</scope>
    <source>
        <strain evidence="1">CG18_big_fil_WC_8_21_14_2_50_37_10</strain>
    </source>
</reference>
<gene>
    <name evidence="1" type="ORF">COW72_00585</name>
</gene>
<evidence type="ECO:0008006" key="3">
    <source>
        <dbReference type="Google" id="ProtNLM"/>
    </source>
</evidence>